<sequence length="228" mass="24455">MKKIIVPFFCAVLFSTSAVAQKTSTATVKTAASTSQITPKQVVDNYLTALGGKAKLESVKSTIIENTITAQGMEISSTTKKMGNKFKSVQTVMGQEMTQVFDGEKGFMNQMGAKTEIPAAQIEELKKSTTIDALGYDASKFSTVTVEKIDGKDYNVLSSDKGKFYFDAATGLLYKAGTGQGDAIMKSYITVDGIKFPELIEAEGQGQKVTIKTNKVTLNSGVSDADFK</sequence>
<keyword evidence="3" id="KW-1185">Reference proteome</keyword>
<organism evidence="2 3">
    <name type="scientific">Chryseobacterium kimseyorum</name>
    <dbReference type="NCBI Taxonomy" id="2984028"/>
    <lineage>
        <taxon>Bacteria</taxon>
        <taxon>Pseudomonadati</taxon>
        <taxon>Bacteroidota</taxon>
        <taxon>Flavobacteriia</taxon>
        <taxon>Flavobacteriales</taxon>
        <taxon>Weeksellaceae</taxon>
        <taxon>Chryseobacterium group</taxon>
        <taxon>Chryseobacterium</taxon>
    </lineage>
</organism>
<accession>A0ABT3I203</accession>
<gene>
    <name evidence="2" type="ORF">OMO38_16205</name>
</gene>
<name>A0ABT3I203_9FLAO</name>
<dbReference type="RefSeq" id="WP_264751232.1">
    <property type="nucleotide sequence ID" value="NZ_JAPDHW010000013.1"/>
</dbReference>
<feature type="signal peptide" evidence="1">
    <location>
        <begin position="1"/>
        <end position="20"/>
    </location>
</feature>
<proteinExistence type="predicted"/>
<dbReference type="Proteomes" id="UP001163731">
    <property type="component" value="Unassembled WGS sequence"/>
</dbReference>
<keyword evidence="1" id="KW-0732">Signal</keyword>
<evidence type="ECO:0008006" key="4">
    <source>
        <dbReference type="Google" id="ProtNLM"/>
    </source>
</evidence>
<evidence type="ECO:0000313" key="3">
    <source>
        <dbReference type="Proteomes" id="UP001163731"/>
    </source>
</evidence>
<feature type="chain" id="PRO_5045329340" description="DUF4292 domain-containing protein" evidence="1">
    <location>
        <begin position="21"/>
        <end position="228"/>
    </location>
</feature>
<protein>
    <recommendedName>
        <fullName evidence="4">DUF4292 domain-containing protein</fullName>
    </recommendedName>
</protein>
<evidence type="ECO:0000313" key="2">
    <source>
        <dbReference type="EMBL" id="MCW3170069.1"/>
    </source>
</evidence>
<dbReference type="EMBL" id="JAPDHW010000013">
    <property type="protein sequence ID" value="MCW3170069.1"/>
    <property type="molecule type" value="Genomic_DNA"/>
</dbReference>
<comment type="caution">
    <text evidence="2">The sequence shown here is derived from an EMBL/GenBank/DDBJ whole genome shotgun (WGS) entry which is preliminary data.</text>
</comment>
<reference evidence="2" key="1">
    <citation type="submission" date="2022-10" db="EMBL/GenBank/DDBJ databases">
        <title>Chryseobacterium babae sp. nov. isolated from the gut of the beetle Oryctes rhinoceros, and Chryseobacterium kimseyorum sp. nov., isolated from a stick insect rearing cage.</title>
        <authorList>
            <person name="Shelomi M."/>
            <person name="Han C.-J."/>
            <person name="Chen W.-M."/>
            <person name="Chen H.-K."/>
            <person name="Liaw S.-J."/>
            <person name="Muhle E."/>
            <person name="Clermont D."/>
        </authorList>
    </citation>
    <scope>NUCLEOTIDE SEQUENCE</scope>
    <source>
        <strain evidence="2">09-1422</strain>
    </source>
</reference>
<evidence type="ECO:0000256" key="1">
    <source>
        <dbReference type="SAM" id="SignalP"/>
    </source>
</evidence>